<dbReference type="GO" id="GO:0019557">
    <property type="term" value="P:L-histidine catabolic process to glutamate and formate"/>
    <property type="evidence" value="ECO:0007669"/>
    <property type="project" value="UniProtKB-UniPathway"/>
</dbReference>
<evidence type="ECO:0000256" key="3">
    <source>
        <dbReference type="ARBA" id="ARBA00022808"/>
    </source>
</evidence>
<keyword evidence="4 5" id="KW-0464">Manganese</keyword>
<dbReference type="KEGG" id="ctai:NCTC12078_02859"/>
<evidence type="ECO:0000256" key="6">
    <source>
        <dbReference type="NCBIfam" id="TIGR01227"/>
    </source>
</evidence>
<dbReference type="AlphaFoldDB" id="A0A4U8WH96"/>
<dbReference type="SUPFAM" id="SSF52768">
    <property type="entry name" value="Arginase/deacetylase"/>
    <property type="match status" value="1"/>
</dbReference>
<dbReference type="HAMAP" id="MF_00737">
    <property type="entry name" value="Formimidoylglutam"/>
    <property type="match status" value="1"/>
</dbReference>
<keyword evidence="3 5" id="KW-0369">Histidine metabolism</keyword>
<evidence type="ECO:0000256" key="4">
    <source>
        <dbReference type="ARBA" id="ARBA00023211"/>
    </source>
</evidence>
<dbReference type="GO" id="GO:0050415">
    <property type="term" value="F:formimidoylglutamase activity"/>
    <property type="evidence" value="ECO:0007669"/>
    <property type="project" value="UniProtKB-UniRule"/>
</dbReference>
<feature type="binding site" evidence="7">
    <location>
        <position position="148"/>
    </location>
    <ligand>
        <name>Mn(2+)</name>
        <dbReference type="ChEBI" id="CHEBI:29035"/>
        <label>1</label>
    </ligand>
</feature>
<dbReference type="Proteomes" id="UP000290013">
    <property type="component" value="Chromosome"/>
</dbReference>
<evidence type="ECO:0000256" key="2">
    <source>
        <dbReference type="ARBA" id="ARBA00022801"/>
    </source>
</evidence>
<evidence type="ECO:0000256" key="5">
    <source>
        <dbReference type="HAMAP-Rule" id="MF_00737"/>
    </source>
</evidence>
<reference evidence="9 10" key="1">
    <citation type="submission" date="2019-02" db="EMBL/GenBank/DDBJ databases">
        <authorList>
            <consortium name="Pathogen Informatics"/>
        </authorList>
    </citation>
    <scope>NUCLEOTIDE SEQUENCE [LARGE SCALE GENOMIC DNA]</scope>
    <source>
        <strain evidence="9 10">3012STDY6944375</strain>
    </source>
</reference>
<keyword evidence="1 5" id="KW-0479">Metal-binding</keyword>
<dbReference type="GO" id="GO:0008783">
    <property type="term" value="F:agmatinase activity"/>
    <property type="evidence" value="ECO:0007669"/>
    <property type="project" value="TreeGrafter"/>
</dbReference>
<dbReference type="GO" id="GO:0019556">
    <property type="term" value="P:L-histidine catabolic process to glutamate and formamide"/>
    <property type="evidence" value="ECO:0007669"/>
    <property type="project" value="UniProtKB-UniRule"/>
</dbReference>
<feature type="binding site" evidence="5">
    <location>
        <position position="146"/>
    </location>
    <ligand>
        <name>Mn(2+)</name>
        <dbReference type="ChEBI" id="CHEBI:29035"/>
        <label>2</label>
    </ligand>
</feature>
<feature type="binding site" evidence="5 7">
    <location>
        <position position="121"/>
    </location>
    <ligand>
        <name>Mn(2+)</name>
        <dbReference type="ChEBI" id="CHEBI:29035"/>
        <label>1</label>
    </ligand>
</feature>
<comment type="function">
    <text evidence="5">Catalyzes the conversion of N-formimidoyl-L-glutamate to L-glutamate and formamide.</text>
</comment>
<comment type="similarity">
    <text evidence="5 8">Belongs to the arginase family.</text>
</comment>
<dbReference type="NCBIfam" id="TIGR01227">
    <property type="entry name" value="hutG"/>
    <property type="match status" value="1"/>
</dbReference>
<dbReference type="PANTHER" id="PTHR11358:SF35">
    <property type="entry name" value="FORMIMIDOYLGLUTAMASE"/>
    <property type="match status" value="1"/>
</dbReference>
<dbReference type="InterPro" id="IPR023696">
    <property type="entry name" value="Ureohydrolase_dom_sf"/>
</dbReference>
<dbReference type="GO" id="GO:0030145">
    <property type="term" value="F:manganese ion binding"/>
    <property type="evidence" value="ECO:0007669"/>
    <property type="project" value="UniProtKB-UniRule"/>
</dbReference>
<evidence type="ECO:0000313" key="9">
    <source>
        <dbReference type="EMBL" id="VFB04820.1"/>
    </source>
</evidence>
<feature type="binding site" evidence="5 7">
    <location>
        <position position="235"/>
    </location>
    <ligand>
        <name>Mn(2+)</name>
        <dbReference type="ChEBI" id="CHEBI:29035"/>
        <label>1</label>
    </ligand>
</feature>
<dbReference type="EC" id="3.5.3.8" evidence="5 6"/>
<dbReference type="InterPro" id="IPR005923">
    <property type="entry name" value="HutG"/>
</dbReference>
<dbReference type="GO" id="GO:0033389">
    <property type="term" value="P:putrescine biosynthetic process from arginine, via agmatine"/>
    <property type="evidence" value="ECO:0007669"/>
    <property type="project" value="TreeGrafter"/>
</dbReference>
<comment type="pathway">
    <text evidence="5">Amino-acid degradation; L-histidine degradation into L-glutamate; L-glutamate from N-formimidoyl-L-glutamate (hydrolase route): step 1/1.</text>
</comment>
<dbReference type="EMBL" id="LR215974">
    <property type="protein sequence ID" value="VFB04820.1"/>
    <property type="molecule type" value="Genomic_DNA"/>
</dbReference>
<organism evidence="9 10">
    <name type="scientific">Chryseobacterium taihuense</name>
    <dbReference type="NCBI Taxonomy" id="1141221"/>
    <lineage>
        <taxon>Bacteria</taxon>
        <taxon>Pseudomonadati</taxon>
        <taxon>Bacteroidota</taxon>
        <taxon>Flavobacteriia</taxon>
        <taxon>Flavobacteriales</taxon>
        <taxon>Weeksellaceae</taxon>
        <taxon>Chryseobacterium group</taxon>
        <taxon>Chryseobacterium</taxon>
    </lineage>
</organism>
<comment type="cofactor">
    <cofactor evidence="5 7">
        <name>Mn(2+)</name>
        <dbReference type="ChEBI" id="CHEBI:29035"/>
    </cofactor>
    <text evidence="5 7">Binds 2 manganese ions per subunit.</text>
</comment>
<feature type="binding site" evidence="5 7">
    <location>
        <position position="146"/>
    </location>
    <ligand>
        <name>Mn(2+)</name>
        <dbReference type="ChEBI" id="CHEBI:29035"/>
        <label>1</label>
    </ligand>
</feature>
<comment type="catalytic activity">
    <reaction evidence="5">
        <text>N-formimidoyl-L-glutamate + H2O = formamide + L-glutamate</text>
        <dbReference type="Rhea" id="RHEA:22492"/>
        <dbReference type="ChEBI" id="CHEBI:15377"/>
        <dbReference type="ChEBI" id="CHEBI:16397"/>
        <dbReference type="ChEBI" id="CHEBI:29985"/>
        <dbReference type="ChEBI" id="CHEBI:58928"/>
        <dbReference type="EC" id="3.5.3.8"/>
    </reaction>
</comment>
<keyword evidence="2 5" id="KW-0378">Hydrolase</keyword>
<dbReference type="PROSITE" id="PS51409">
    <property type="entry name" value="ARGINASE_2"/>
    <property type="match status" value="1"/>
</dbReference>
<evidence type="ECO:0000256" key="7">
    <source>
        <dbReference type="PIRSR" id="PIRSR036979-1"/>
    </source>
</evidence>
<sequence>MNNIWQGRLDGEDLLYHRIFQRVRQETNYDSITTNNFVLHGFAVDEGVRRNKGRQGAKNAPDIIRKNMANFPVIFPDFSLLDFGNITCEDNNLETTQNLLAKNVSKVLLKGGKSLVLGGGHEVTFGHYRGIRTAFPEHKIGIINFDAHFDNRQPEERIGASSGTGFWQISQEGEINSLHIGIQRNSNTLKLFDTAHQLGMKYILADELFFENLPSVYERVNELAESVDILYVTICMDVFNASIAPGVSASAYNGIFADAAFMHLYRHILRNEKLAALDIAEVNPDFDIQDRTSRLAASLANEWFMV</sequence>
<protein>
    <recommendedName>
        <fullName evidence="5 6">Formimidoylglutamase</fullName>
        <ecNumber evidence="5 6">3.5.3.8</ecNumber>
    </recommendedName>
    <alternativeName>
        <fullName evidence="5">Formiminoglutamase</fullName>
    </alternativeName>
    <alternativeName>
        <fullName evidence="5">Formiminoglutamate hydrolase</fullName>
    </alternativeName>
</protein>
<dbReference type="PIRSF" id="PIRSF036979">
    <property type="entry name" value="Arginase"/>
    <property type="match status" value="1"/>
</dbReference>
<accession>A0A4U8WH96</accession>
<gene>
    <name evidence="5 9" type="primary">hutG</name>
    <name evidence="9" type="ORF">NCTC12078_02859</name>
</gene>
<feature type="binding site" evidence="7">
    <location>
        <position position="237"/>
    </location>
    <ligand>
        <name>Mn(2+)</name>
        <dbReference type="ChEBI" id="CHEBI:29035"/>
        <label>1</label>
    </ligand>
</feature>
<feature type="binding site" evidence="5">
    <location>
        <position position="237"/>
    </location>
    <ligand>
        <name>Mn(2+)</name>
        <dbReference type="ChEBI" id="CHEBI:29035"/>
        <label>2</label>
    </ligand>
</feature>
<feature type="binding site" evidence="5">
    <location>
        <position position="148"/>
    </location>
    <ligand>
        <name>Mn(2+)</name>
        <dbReference type="ChEBI" id="CHEBI:29035"/>
        <label>2</label>
    </ligand>
</feature>
<evidence type="ECO:0000313" key="10">
    <source>
        <dbReference type="Proteomes" id="UP000290013"/>
    </source>
</evidence>
<feature type="binding site" evidence="5 7">
    <location>
        <position position="150"/>
    </location>
    <ligand>
        <name>Mn(2+)</name>
        <dbReference type="ChEBI" id="CHEBI:29035"/>
        <label>1</label>
    </ligand>
</feature>
<proteinExistence type="inferred from homology"/>
<dbReference type="Pfam" id="PF00491">
    <property type="entry name" value="Arginase"/>
    <property type="match status" value="1"/>
</dbReference>
<evidence type="ECO:0000256" key="1">
    <source>
        <dbReference type="ARBA" id="ARBA00022723"/>
    </source>
</evidence>
<dbReference type="PANTHER" id="PTHR11358">
    <property type="entry name" value="ARGINASE/AGMATINASE"/>
    <property type="match status" value="1"/>
</dbReference>
<dbReference type="UniPathway" id="UPA00379">
    <property type="reaction ID" value="UER00552"/>
</dbReference>
<feature type="binding site" evidence="5">
    <location>
        <position position="235"/>
    </location>
    <ligand>
        <name>Mn(2+)</name>
        <dbReference type="ChEBI" id="CHEBI:29035"/>
        <label>2</label>
    </ligand>
</feature>
<dbReference type="InterPro" id="IPR006035">
    <property type="entry name" value="Ureohydrolase"/>
</dbReference>
<dbReference type="RefSeq" id="WP_130914976.1">
    <property type="nucleotide sequence ID" value="NZ_LR215974.1"/>
</dbReference>
<dbReference type="CDD" id="cd09988">
    <property type="entry name" value="Formimidoylglutamase"/>
    <property type="match status" value="1"/>
</dbReference>
<name>A0A4U8WH96_9FLAO</name>
<dbReference type="Gene3D" id="3.40.800.10">
    <property type="entry name" value="Ureohydrolase domain"/>
    <property type="match status" value="1"/>
</dbReference>
<evidence type="ECO:0000256" key="8">
    <source>
        <dbReference type="PROSITE-ProRule" id="PRU00742"/>
    </source>
</evidence>